<dbReference type="Proteomes" id="UP000054874">
    <property type="component" value="Unassembled WGS sequence"/>
</dbReference>
<evidence type="ECO:0000256" key="2">
    <source>
        <dbReference type="ARBA" id="ARBA00006024"/>
    </source>
</evidence>
<feature type="transmembrane region" description="Helical" evidence="9">
    <location>
        <begin position="622"/>
        <end position="641"/>
    </location>
</feature>
<dbReference type="Gene3D" id="2.70.150.10">
    <property type="entry name" value="Calcium-transporting ATPase, cytoplasmic transduction domain A"/>
    <property type="match status" value="1"/>
</dbReference>
<dbReference type="GO" id="GO:0046872">
    <property type="term" value="F:metal ion binding"/>
    <property type="evidence" value="ECO:0007669"/>
    <property type="project" value="UniProtKB-KW"/>
</dbReference>
<dbReference type="InterPro" id="IPR001757">
    <property type="entry name" value="P_typ_ATPase"/>
</dbReference>
<keyword evidence="4 9" id="KW-0812">Transmembrane</keyword>
<evidence type="ECO:0000256" key="1">
    <source>
        <dbReference type="ARBA" id="ARBA00004141"/>
    </source>
</evidence>
<feature type="transmembrane region" description="Helical" evidence="9">
    <location>
        <begin position="283"/>
        <end position="311"/>
    </location>
</feature>
<evidence type="ECO:0000313" key="11">
    <source>
        <dbReference type="EMBL" id="KSV59221.1"/>
    </source>
</evidence>
<gene>
    <name evidence="11" type="ORF">ASU35_09870</name>
</gene>
<dbReference type="EMBL" id="LNAM01000150">
    <property type="protein sequence ID" value="KSV59221.1"/>
    <property type="molecule type" value="Genomic_DNA"/>
</dbReference>
<dbReference type="OrthoDB" id="9760364at2"/>
<dbReference type="GO" id="GO:0016887">
    <property type="term" value="F:ATP hydrolysis activity"/>
    <property type="evidence" value="ECO:0007669"/>
    <property type="project" value="InterPro"/>
</dbReference>
<dbReference type="NCBIfam" id="TIGR01525">
    <property type="entry name" value="ATPase-IB_hvy"/>
    <property type="match status" value="1"/>
</dbReference>
<dbReference type="STRING" id="290052.ASU35_09870"/>
<evidence type="ECO:0000256" key="8">
    <source>
        <dbReference type="ARBA" id="ARBA00049338"/>
    </source>
</evidence>
<comment type="caution">
    <text evidence="11">The sequence shown here is derived from an EMBL/GenBank/DDBJ whole genome shotgun (WGS) entry which is preliminary data.</text>
</comment>
<keyword evidence="9" id="KW-0479">Metal-binding</keyword>
<dbReference type="InterPro" id="IPR023299">
    <property type="entry name" value="ATPase_P-typ_cyto_dom_N"/>
</dbReference>
<evidence type="ECO:0000256" key="4">
    <source>
        <dbReference type="ARBA" id="ARBA00022692"/>
    </source>
</evidence>
<dbReference type="InterPro" id="IPR059000">
    <property type="entry name" value="ATPase_P-type_domA"/>
</dbReference>
<dbReference type="InterPro" id="IPR023298">
    <property type="entry name" value="ATPase_P-typ_TM_dom_sf"/>
</dbReference>
<dbReference type="NCBIfam" id="TIGR01494">
    <property type="entry name" value="ATPase_P-type"/>
    <property type="match status" value="1"/>
</dbReference>
<dbReference type="Gene3D" id="3.40.1110.10">
    <property type="entry name" value="Calcium-transporting ATPase, cytoplasmic domain N"/>
    <property type="match status" value="1"/>
</dbReference>
<dbReference type="GO" id="GO:0005886">
    <property type="term" value="C:plasma membrane"/>
    <property type="evidence" value="ECO:0007669"/>
    <property type="project" value="UniProtKB-SubCell"/>
</dbReference>
<accession>A0A0V8QF47</accession>
<keyword evidence="9" id="KW-0547">Nucleotide-binding</keyword>
<evidence type="ECO:0000313" key="12">
    <source>
        <dbReference type="Proteomes" id="UP000054874"/>
    </source>
</evidence>
<feature type="transmembrane region" description="Helical" evidence="9">
    <location>
        <begin position="258"/>
        <end position="277"/>
    </location>
</feature>
<feature type="domain" description="P-type ATPase A" evidence="10">
    <location>
        <begin position="141"/>
        <end position="239"/>
    </location>
</feature>
<dbReference type="GO" id="GO:0005524">
    <property type="term" value="F:ATP binding"/>
    <property type="evidence" value="ECO:0007669"/>
    <property type="project" value="UniProtKB-UniRule"/>
</dbReference>
<proteinExistence type="inferred from homology"/>
<dbReference type="InterPro" id="IPR008250">
    <property type="entry name" value="ATPase_P-typ_transduc_dom_A_sf"/>
</dbReference>
<dbReference type="InterPro" id="IPR036412">
    <property type="entry name" value="HAD-like_sf"/>
</dbReference>
<comment type="similarity">
    <text evidence="2 9">Belongs to the cation transport ATPase (P-type) (TC 3.A.3) family. Type IB subfamily.</text>
</comment>
<evidence type="ECO:0000256" key="3">
    <source>
        <dbReference type="ARBA" id="ARBA00022539"/>
    </source>
</evidence>
<dbReference type="NCBIfam" id="TIGR01512">
    <property type="entry name" value="ATPase-IB2_Cd"/>
    <property type="match status" value="1"/>
</dbReference>
<organism evidence="11 12">
    <name type="scientific">Acetivibrio ethanolgignens</name>
    <dbReference type="NCBI Taxonomy" id="290052"/>
    <lineage>
        <taxon>Bacteria</taxon>
        <taxon>Bacillati</taxon>
        <taxon>Bacillota</taxon>
        <taxon>Clostridia</taxon>
        <taxon>Eubacteriales</taxon>
        <taxon>Oscillospiraceae</taxon>
        <taxon>Acetivibrio</taxon>
    </lineage>
</organism>
<dbReference type="SUPFAM" id="SSF56784">
    <property type="entry name" value="HAD-like"/>
    <property type="match status" value="1"/>
</dbReference>
<dbReference type="InterPro" id="IPR051014">
    <property type="entry name" value="Cation_Transport_ATPase_IB"/>
</dbReference>
<dbReference type="Pfam" id="PF00702">
    <property type="entry name" value="Hydrolase"/>
    <property type="match status" value="1"/>
</dbReference>
<evidence type="ECO:0000256" key="9">
    <source>
        <dbReference type="RuleBase" id="RU362081"/>
    </source>
</evidence>
<dbReference type="Gene3D" id="3.40.50.1000">
    <property type="entry name" value="HAD superfamily/HAD-like"/>
    <property type="match status" value="1"/>
</dbReference>
<reference evidence="11 12" key="1">
    <citation type="submission" date="2015-11" db="EMBL/GenBank/DDBJ databases">
        <title>Butyribacter intestini gen. nov., sp. nov., a butyric acid-producing bacterium of the family Lachnospiraceae isolated from the human faeces.</title>
        <authorList>
            <person name="Zou Y."/>
            <person name="Xue W."/>
            <person name="Luo G."/>
            <person name="Lv M."/>
        </authorList>
    </citation>
    <scope>NUCLEOTIDE SEQUENCE [LARGE SCALE GENOMIC DNA]</scope>
    <source>
        <strain evidence="11 12">ACET-33324</strain>
    </source>
</reference>
<dbReference type="RefSeq" id="WP_058352528.1">
    <property type="nucleotide sequence ID" value="NZ_CABMMD010000150.1"/>
</dbReference>
<comment type="subcellular location">
    <subcellularLocation>
        <location evidence="9">Cell membrane</location>
    </subcellularLocation>
    <subcellularLocation>
        <location evidence="1">Membrane</location>
        <topology evidence="1">Multi-pass membrane protein</topology>
    </subcellularLocation>
</comment>
<feature type="transmembrane region" description="Helical" evidence="9">
    <location>
        <begin position="57"/>
        <end position="76"/>
    </location>
</feature>
<keyword evidence="9" id="KW-1003">Cell membrane</keyword>
<dbReference type="AlphaFoldDB" id="A0A0V8QF47"/>
<dbReference type="SUPFAM" id="SSF81665">
    <property type="entry name" value="Calcium ATPase, transmembrane domain M"/>
    <property type="match status" value="1"/>
</dbReference>
<dbReference type="Pfam" id="PF00122">
    <property type="entry name" value="E1-E2_ATPase"/>
    <property type="match status" value="1"/>
</dbReference>
<protein>
    <recommendedName>
        <fullName evidence="7">Cd(2+)-exporting ATPase</fullName>
        <ecNumber evidence="7">7.2.2.21</ecNumber>
    </recommendedName>
</protein>
<evidence type="ECO:0000259" key="10">
    <source>
        <dbReference type="Pfam" id="PF00122"/>
    </source>
</evidence>
<keyword evidence="3" id="KW-0104">Cadmium</keyword>
<dbReference type="InterPro" id="IPR023214">
    <property type="entry name" value="HAD_sf"/>
</dbReference>
<dbReference type="InterPro" id="IPR027256">
    <property type="entry name" value="P-typ_ATPase_IB"/>
</dbReference>
<dbReference type="InterPro" id="IPR018303">
    <property type="entry name" value="ATPase_P-typ_P_site"/>
</dbReference>
<keyword evidence="6 9" id="KW-0472">Membrane</keyword>
<dbReference type="PANTHER" id="PTHR48085:SF5">
    <property type="entry name" value="CADMIUM_ZINC-TRANSPORTING ATPASE HMA4-RELATED"/>
    <property type="match status" value="1"/>
</dbReference>
<feature type="transmembrane region" description="Helical" evidence="9">
    <location>
        <begin position="598"/>
        <end position="616"/>
    </location>
</feature>
<comment type="catalytic activity">
    <reaction evidence="8">
        <text>Cd(2+)(in) + ATP + H2O = Cd(2+)(out) + ADP + phosphate + H(+)</text>
        <dbReference type="Rhea" id="RHEA:12132"/>
        <dbReference type="ChEBI" id="CHEBI:15377"/>
        <dbReference type="ChEBI" id="CHEBI:15378"/>
        <dbReference type="ChEBI" id="CHEBI:30616"/>
        <dbReference type="ChEBI" id="CHEBI:43474"/>
        <dbReference type="ChEBI" id="CHEBI:48775"/>
        <dbReference type="ChEBI" id="CHEBI:456216"/>
        <dbReference type="EC" id="7.2.2.21"/>
    </reaction>
</comment>
<keyword evidence="9" id="KW-0067">ATP-binding</keyword>
<dbReference type="PRINTS" id="PR00119">
    <property type="entry name" value="CATATPASE"/>
</dbReference>
<dbReference type="PROSITE" id="PS00154">
    <property type="entry name" value="ATPASE_E1_E2"/>
    <property type="match status" value="1"/>
</dbReference>
<dbReference type="EC" id="7.2.2.21" evidence="7"/>
<feature type="transmembrane region" description="Helical" evidence="9">
    <location>
        <begin position="34"/>
        <end position="51"/>
    </location>
</feature>
<dbReference type="PANTHER" id="PTHR48085">
    <property type="entry name" value="CADMIUM/ZINC-TRANSPORTING ATPASE HMA2-RELATED"/>
    <property type="match status" value="1"/>
</dbReference>
<sequence>MSCEHNHEHSHEQDSCSCSCAHSHEHEEADTKELIIGGIGAVIGFVGIALLDKSPYFLAVIILGYLLLGKEVLLNAGKNILHGEIFDENFLMAAATLGAFAIGEYPEALAVMLLYQIGEYLQGLAVDRSRKHLSEAMNIKPEFAHLKTVEGLQTIAPEKLALDDIILVKPKERIPTDGIILEGSSFIDTSSLTGESVPRKVAPGDNVLSGCLNGEEPLTLRVTTRYENSTVARVLDLVENASARKAPTENFITRFARVYTPIVVFLALALAILPPVISGSFDFIPWIYKSCGFLVASCPCALVISVPLGFFGGIGSASRHGIIIKGSNYLELLNDVGYAVFDKTGTLTKGTFTLTRTVPAEGFTADEILALAASLEALSTHPIAQSIEAAYTGSQPLYEVSDYREIAGYGVEGRCDGKVLFLGSRRLLENNGINVTFSPEKTPGSVIYLSIDNSYAGYFLISDELKADTKTAIEELKSLGIHTLMLTGDTKETARLIAEEIGIDTVYSELLPADKVAKVEDLIHKQTGKGKEKLLFVGDGINDAPVLARADIGIAMGGIGSDAAVEAADIVLMTDEPSKLKTAITIAQKTRKIVTENIVFSLSVKILVLLFLAIGLGNMWLAVFADVGVALIAILNSLRVLR</sequence>
<evidence type="ECO:0000256" key="5">
    <source>
        <dbReference type="ARBA" id="ARBA00022989"/>
    </source>
</evidence>
<dbReference type="GO" id="GO:0008551">
    <property type="term" value="F:P-type cadmium transporter activity"/>
    <property type="evidence" value="ECO:0007669"/>
    <property type="project" value="UniProtKB-EC"/>
</dbReference>
<name>A0A0V8QF47_9FIRM</name>
<evidence type="ECO:0000256" key="6">
    <source>
        <dbReference type="ARBA" id="ARBA00023136"/>
    </source>
</evidence>
<evidence type="ECO:0000256" key="7">
    <source>
        <dbReference type="ARBA" id="ARBA00039103"/>
    </source>
</evidence>
<keyword evidence="12" id="KW-1185">Reference proteome</keyword>
<keyword evidence="5 9" id="KW-1133">Transmembrane helix</keyword>
<dbReference type="SUPFAM" id="SSF81653">
    <property type="entry name" value="Calcium ATPase, transduction domain A"/>
    <property type="match status" value="1"/>
</dbReference>